<feature type="signal peptide" evidence="8">
    <location>
        <begin position="1"/>
        <end position="23"/>
    </location>
</feature>
<dbReference type="GeneTree" id="ENSGT00730000112205"/>
<dbReference type="GO" id="GO:0007189">
    <property type="term" value="P:adenylate cyclase-activating G protein-coupled receptor signaling pathway"/>
    <property type="evidence" value="ECO:0007669"/>
    <property type="project" value="TreeGrafter"/>
</dbReference>
<dbReference type="AlphaFoldDB" id="A0AAQ4R371"/>
<dbReference type="GO" id="GO:0010460">
    <property type="term" value="P:positive regulation of heart rate"/>
    <property type="evidence" value="ECO:0007669"/>
    <property type="project" value="TreeGrafter"/>
</dbReference>
<evidence type="ECO:0000256" key="5">
    <source>
        <dbReference type="ARBA" id="ARBA00023157"/>
    </source>
</evidence>
<dbReference type="GO" id="GO:0005179">
    <property type="term" value="F:hormone activity"/>
    <property type="evidence" value="ECO:0007669"/>
    <property type="project" value="InterPro"/>
</dbReference>
<feature type="region of interest" description="Disordered" evidence="7">
    <location>
        <begin position="151"/>
        <end position="172"/>
    </location>
</feature>
<feature type="disulfide bond" evidence="6">
    <location>
        <begin position="97"/>
        <end position="102"/>
    </location>
</feature>
<proteinExistence type="inferred from homology"/>
<dbReference type="Pfam" id="PF00214">
    <property type="entry name" value="Calc_CGRP_IAPP"/>
    <property type="match status" value="1"/>
</dbReference>
<accession>A0AAQ4R371</accession>
<dbReference type="GO" id="GO:0005576">
    <property type="term" value="C:extracellular region"/>
    <property type="evidence" value="ECO:0007669"/>
    <property type="project" value="UniProtKB-SubCell"/>
</dbReference>
<evidence type="ECO:0000256" key="4">
    <source>
        <dbReference type="ARBA" id="ARBA00022729"/>
    </source>
</evidence>
<evidence type="ECO:0000313" key="10">
    <source>
        <dbReference type="Proteomes" id="UP000007635"/>
    </source>
</evidence>
<evidence type="ECO:0000256" key="6">
    <source>
        <dbReference type="PIRSR" id="PIRSR621116-50"/>
    </source>
</evidence>
<comment type="subcellular location">
    <subcellularLocation>
        <location evidence="1">Secreted</location>
    </subcellularLocation>
</comment>
<feature type="compositionally biased region" description="Basic residues" evidence="7">
    <location>
        <begin position="162"/>
        <end position="172"/>
    </location>
</feature>
<keyword evidence="4 8" id="KW-0732">Signal</keyword>
<evidence type="ECO:0000313" key="9">
    <source>
        <dbReference type="Ensembl" id="ENSGACP00000058076.1"/>
    </source>
</evidence>
<reference evidence="9 10" key="1">
    <citation type="journal article" date="2021" name="G3 (Bethesda)">
        <title>Improved contiguity of the threespine stickleback genome using long-read sequencing.</title>
        <authorList>
            <person name="Nath S."/>
            <person name="Shaw D.E."/>
            <person name="White M.A."/>
        </authorList>
    </citation>
    <scope>NUCLEOTIDE SEQUENCE [LARGE SCALE GENOMIC DNA]</scope>
    <source>
        <strain evidence="9 10">Lake Benthic</strain>
    </source>
</reference>
<evidence type="ECO:0000256" key="3">
    <source>
        <dbReference type="ARBA" id="ARBA00022525"/>
    </source>
</evidence>
<reference evidence="9" key="3">
    <citation type="submission" date="2025-09" db="UniProtKB">
        <authorList>
            <consortium name="Ensembl"/>
        </authorList>
    </citation>
    <scope>IDENTIFICATION</scope>
</reference>
<reference evidence="9" key="2">
    <citation type="submission" date="2025-08" db="UniProtKB">
        <authorList>
            <consortium name="Ensembl"/>
        </authorList>
    </citation>
    <scope>IDENTIFICATION</scope>
</reference>
<sequence length="172" mass="19386">MRLALQTVLCCCAFSALLPPVRGTTGELDTILEERFKVWLQSRVKRDICGGSLTGSEQLSDVHAAPRQEDNATSVSPPPSCGLLLRSRRSTSKPSGCRFVTCVYHDLIHQLHQIHQIKSCAPVKKIGSGGYGRRRRRSLLDDAWLALRTRRQRRSTEDGQRVRRHKSTRRVA</sequence>
<dbReference type="Ensembl" id="ENSGACT00000032904.1">
    <property type="protein sequence ID" value="ENSGACP00000058076.1"/>
    <property type="gene ID" value="ENSGACG00000035725.1"/>
</dbReference>
<comment type="similarity">
    <text evidence="2">Belongs to the adrenomedullin family.</text>
</comment>
<name>A0AAQ4R371_GASAC</name>
<keyword evidence="5 6" id="KW-1015">Disulfide bond</keyword>
<dbReference type="InterPro" id="IPR051665">
    <property type="entry name" value="Adrenomedullin-reg_peptide"/>
</dbReference>
<feature type="chain" id="PRO_5042861310" description="Adrenomedullin" evidence="8">
    <location>
        <begin position="24"/>
        <end position="172"/>
    </location>
</feature>
<evidence type="ECO:0000256" key="7">
    <source>
        <dbReference type="SAM" id="MobiDB-lite"/>
    </source>
</evidence>
<dbReference type="GO" id="GO:0003073">
    <property type="term" value="P:regulation of systemic arterial blood pressure"/>
    <property type="evidence" value="ECO:0007669"/>
    <property type="project" value="TreeGrafter"/>
</dbReference>
<evidence type="ECO:0008006" key="11">
    <source>
        <dbReference type="Google" id="ProtNLM"/>
    </source>
</evidence>
<dbReference type="PANTHER" id="PTHR23414">
    <property type="entry name" value="ADRENOMEDULLIN, ADM"/>
    <property type="match status" value="1"/>
</dbReference>
<evidence type="ECO:0000256" key="1">
    <source>
        <dbReference type="ARBA" id="ARBA00004613"/>
    </source>
</evidence>
<organism evidence="9 10">
    <name type="scientific">Gasterosteus aculeatus aculeatus</name>
    <name type="common">three-spined stickleback</name>
    <dbReference type="NCBI Taxonomy" id="481459"/>
    <lineage>
        <taxon>Eukaryota</taxon>
        <taxon>Metazoa</taxon>
        <taxon>Chordata</taxon>
        <taxon>Craniata</taxon>
        <taxon>Vertebrata</taxon>
        <taxon>Euteleostomi</taxon>
        <taxon>Actinopterygii</taxon>
        <taxon>Neopterygii</taxon>
        <taxon>Teleostei</taxon>
        <taxon>Neoteleostei</taxon>
        <taxon>Acanthomorphata</taxon>
        <taxon>Eupercaria</taxon>
        <taxon>Perciformes</taxon>
        <taxon>Cottioidei</taxon>
        <taxon>Gasterosteales</taxon>
        <taxon>Gasterosteidae</taxon>
        <taxon>Gasterosteus</taxon>
    </lineage>
</organism>
<evidence type="ECO:0000256" key="2">
    <source>
        <dbReference type="ARBA" id="ARBA00010575"/>
    </source>
</evidence>
<dbReference type="InterPro" id="IPR021116">
    <property type="entry name" value="Calcitonin/adrenomedullin"/>
</dbReference>
<evidence type="ECO:0000256" key="8">
    <source>
        <dbReference type="SAM" id="SignalP"/>
    </source>
</evidence>
<dbReference type="Proteomes" id="UP000007635">
    <property type="component" value="Chromosome XIX"/>
</dbReference>
<keyword evidence="3" id="KW-0964">Secreted</keyword>
<keyword evidence="10" id="KW-1185">Reference proteome</keyword>
<protein>
    <recommendedName>
        <fullName evidence="11">Adrenomedullin</fullName>
    </recommendedName>
</protein>